<comment type="similarity">
    <text evidence="2">Belongs to the binding-protein-dependent transport system permease family. FecCD subfamily.</text>
</comment>
<feature type="transmembrane region" description="Helical" evidence="8">
    <location>
        <begin position="130"/>
        <end position="151"/>
    </location>
</feature>
<comment type="subcellular location">
    <subcellularLocation>
        <location evidence="1">Cell membrane</location>
        <topology evidence="1">Multi-pass membrane protein</topology>
    </subcellularLocation>
</comment>
<organism evidence="9 10">
    <name type="scientific">Amycolatopsis saalfeldensis</name>
    <dbReference type="NCBI Taxonomy" id="394193"/>
    <lineage>
        <taxon>Bacteria</taxon>
        <taxon>Bacillati</taxon>
        <taxon>Actinomycetota</taxon>
        <taxon>Actinomycetes</taxon>
        <taxon>Pseudonocardiales</taxon>
        <taxon>Pseudonocardiaceae</taxon>
        <taxon>Amycolatopsis</taxon>
    </lineage>
</organism>
<dbReference type="STRING" id="394193.SAMN04489732_107302"/>
<dbReference type="EMBL" id="FOEF01000007">
    <property type="protein sequence ID" value="SEP39565.1"/>
    <property type="molecule type" value="Genomic_DNA"/>
</dbReference>
<evidence type="ECO:0000256" key="3">
    <source>
        <dbReference type="ARBA" id="ARBA00022448"/>
    </source>
</evidence>
<dbReference type="GO" id="GO:0033214">
    <property type="term" value="P:siderophore-iron import into cell"/>
    <property type="evidence" value="ECO:0007669"/>
    <property type="project" value="TreeGrafter"/>
</dbReference>
<feature type="transmembrane region" description="Helical" evidence="8">
    <location>
        <begin position="163"/>
        <end position="183"/>
    </location>
</feature>
<dbReference type="Gene3D" id="1.10.3470.10">
    <property type="entry name" value="ABC transporter involved in vitamin B12 uptake, BtuC"/>
    <property type="match status" value="1"/>
</dbReference>
<name>A0A1H8XI35_9PSEU</name>
<evidence type="ECO:0000313" key="10">
    <source>
        <dbReference type="Proteomes" id="UP000198582"/>
    </source>
</evidence>
<accession>A0A1H8XI35</accession>
<reference evidence="10" key="1">
    <citation type="submission" date="2016-10" db="EMBL/GenBank/DDBJ databases">
        <authorList>
            <person name="Varghese N."/>
            <person name="Submissions S."/>
        </authorList>
    </citation>
    <scope>NUCLEOTIDE SEQUENCE [LARGE SCALE GENOMIC DNA]</scope>
    <source>
        <strain evidence="10">DSM 44993</strain>
    </source>
</reference>
<keyword evidence="7 8" id="KW-0472">Membrane</keyword>
<feature type="transmembrane region" description="Helical" evidence="8">
    <location>
        <begin position="105"/>
        <end position="124"/>
    </location>
</feature>
<keyword evidence="10" id="KW-1185">Reference proteome</keyword>
<keyword evidence="5 8" id="KW-0812">Transmembrane</keyword>
<feature type="transmembrane region" description="Helical" evidence="8">
    <location>
        <begin position="319"/>
        <end position="340"/>
    </location>
</feature>
<evidence type="ECO:0000256" key="4">
    <source>
        <dbReference type="ARBA" id="ARBA00022475"/>
    </source>
</evidence>
<feature type="transmembrane region" description="Helical" evidence="8">
    <location>
        <begin position="254"/>
        <end position="279"/>
    </location>
</feature>
<evidence type="ECO:0000256" key="5">
    <source>
        <dbReference type="ARBA" id="ARBA00022692"/>
    </source>
</evidence>
<dbReference type="InterPro" id="IPR037294">
    <property type="entry name" value="ABC_BtuC-like"/>
</dbReference>
<dbReference type="AlphaFoldDB" id="A0A1H8XI35"/>
<feature type="transmembrane region" description="Helical" evidence="8">
    <location>
        <begin position="203"/>
        <end position="224"/>
    </location>
</feature>
<feature type="transmembrane region" description="Helical" evidence="8">
    <location>
        <begin position="20"/>
        <end position="40"/>
    </location>
</feature>
<dbReference type="SUPFAM" id="SSF81345">
    <property type="entry name" value="ABC transporter involved in vitamin B12 uptake, BtuC"/>
    <property type="match status" value="1"/>
</dbReference>
<evidence type="ECO:0000256" key="7">
    <source>
        <dbReference type="ARBA" id="ARBA00023136"/>
    </source>
</evidence>
<dbReference type="RefSeq" id="WP_218156812.1">
    <property type="nucleotide sequence ID" value="NZ_FOEF01000007.1"/>
</dbReference>
<dbReference type="CDD" id="cd06550">
    <property type="entry name" value="TM_ABC_iron-siderophores_like"/>
    <property type="match status" value="1"/>
</dbReference>
<feature type="transmembrane region" description="Helical" evidence="8">
    <location>
        <begin position="75"/>
        <end position="93"/>
    </location>
</feature>
<gene>
    <name evidence="9" type="ORF">SAMN04489732_107302</name>
</gene>
<evidence type="ECO:0000256" key="8">
    <source>
        <dbReference type="SAM" id="Phobius"/>
    </source>
</evidence>
<protein>
    <submittedName>
        <fullName evidence="9">Iron complex transport system permease protein</fullName>
    </submittedName>
</protein>
<sequence>MTTRAVTLPGGIVLRVRPRAAAVIGLLAVVAVAVSGYAVLTGSYRLSVGDAVGTFVGGGTATDRFFVLQQRLPRAVAALLVGAGLGCAGSLFQSVSRNPLGSPDVIGFTTGSATGALVSLLVLGPTPGSGAGVGVGALIGGLATAGAVYAISAVRGAGGRQQLVLVGIAVGAMLASVNDYLLTRADLDAAETAKSWLFGSLNAISWPQVVPAAAALAALLPFAVPLGRPLRLLEMGDDFATALGVRAARVRWQALLVGVLLTGAAVAVAGPVGFLALAAPQLARALLRSSEAAPLTSAVTGAALLAAADLGAQRLLTPFQIPVGLVTGALGGAYLAWLLATGRSR</sequence>
<dbReference type="Pfam" id="PF01032">
    <property type="entry name" value="FecCD"/>
    <property type="match status" value="1"/>
</dbReference>
<dbReference type="Proteomes" id="UP000198582">
    <property type="component" value="Unassembled WGS sequence"/>
</dbReference>
<keyword evidence="3" id="KW-0813">Transport</keyword>
<proteinExistence type="inferred from homology"/>
<evidence type="ECO:0000313" key="9">
    <source>
        <dbReference type="EMBL" id="SEP39565.1"/>
    </source>
</evidence>
<dbReference type="InterPro" id="IPR000522">
    <property type="entry name" value="ABC_transptr_permease_BtuC"/>
</dbReference>
<dbReference type="PANTHER" id="PTHR30472">
    <property type="entry name" value="FERRIC ENTEROBACTIN TRANSPORT SYSTEM PERMEASE PROTEIN"/>
    <property type="match status" value="1"/>
</dbReference>
<dbReference type="PANTHER" id="PTHR30472:SF24">
    <property type="entry name" value="FERRIC ENTEROBACTIN TRANSPORT SYSTEM PERMEASE PROTEIN FEPG"/>
    <property type="match status" value="1"/>
</dbReference>
<evidence type="ECO:0000256" key="6">
    <source>
        <dbReference type="ARBA" id="ARBA00022989"/>
    </source>
</evidence>
<evidence type="ECO:0000256" key="2">
    <source>
        <dbReference type="ARBA" id="ARBA00007935"/>
    </source>
</evidence>
<keyword evidence="6 8" id="KW-1133">Transmembrane helix</keyword>
<evidence type="ECO:0000256" key="1">
    <source>
        <dbReference type="ARBA" id="ARBA00004651"/>
    </source>
</evidence>
<dbReference type="GO" id="GO:0005886">
    <property type="term" value="C:plasma membrane"/>
    <property type="evidence" value="ECO:0007669"/>
    <property type="project" value="UniProtKB-SubCell"/>
</dbReference>
<dbReference type="GO" id="GO:0022857">
    <property type="term" value="F:transmembrane transporter activity"/>
    <property type="evidence" value="ECO:0007669"/>
    <property type="project" value="InterPro"/>
</dbReference>
<keyword evidence="4" id="KW-1003">Cell membrane</keyword>